<evidence type="ECO:0008006" key="4">
    <source>
        <dbReference type="Google" id="ProtNLM"/>
    </source>
</evidence>
<dbReference type="Proteomes" id="UP001430065">
    <property type="component" value="Unassembled WGS sequence"/>
</dbReference>
<feature type="chain" id="PRO_5045323121" description="Spore coat protein" evidence="1">
    <location>
        <begin position="19"/>
        <end position="135"/>
    </location>
</feature>
<feature type="signal peptide" evidence="1">
    <location>
        <begin position="1"/>
        <end position="18"/>
    </location>
</feature>
<dbReference type="PROSITE" id="PS51257">
    <property type="entry name" value="PROKAR_LIPOPROTEIN"/>
    <property type="match status" value="1"/>
</dbReference>
<organism evidence="2 3">
    <name type="scientific">Dyella kyungheensis</name>
    <dbReference type="NCBI Taxonomy" id="1242174"/>
    <lineage>
        <taxon>Bacteria</taxon>
        <taxon>Pseudomonadati</taxon>
        <taxon>Pseudomonadota</taxon>
        <taxon>Gammaproteobacteria</taxon>
        <taxon>Lysobacterales</taxon>
        <taxon>Rhodanobacteraceae</taxon>
        <taxon>Dyella</taxon>
    </lineage>
</organism>
<evidence type="ECO:0000256" key="1">
    <source>
        <dbReference type="SAM" id="SignalP"/>
    </source>
</evidence>
<gene>
    <name evidence="2" type="ORF">ISP20_00635</name>
</gene>
<evidence type="ECO:0000313" key="3">
    <source>
        <dbReference type="Proteomes" id="UP001430065"/>
    </source>
</evidence>
<keyword evidence="1" id="KW-0732">Signal</keyword>
<comment type="caution">
    <text evidence="2">The sequence shown here is derived from an EMBL/GenBank/DDBJ whole genome shotgun (WGS) entry which is preliminary data.</text>
</comment>
<accession>A0ABS2JMP3</accession>
<dbReference type="EMBL" id="JADIKC010000001">
    <property type="protein sequence ID" value="MBM7119652.1"/>
    <property type="molecule type" value="Genomic_DNA"/>
</dbReference>
<protein>
    <recommendedName>
        <fullName evidence="4">Spore coat protein</fullName>
    </recommendedName>
</protein>
<proteinExistence type="predicted"/>
<sequence length="135" mass="13911">MKRVLAGLALAVATAALSGCYYDPGYSYVRPVATGGGDAYYGTGVTYSGGYYPGYYYPSYGYYGCCYGPAVSIGIGGHYGGYRGYYGGRGYYRGGGYYHGGGNYYRGGRGNWSGGHGGGHGGGGHGGWNNGGRGH</sequence>
<reference evidence="2 3" key="1">
    <citation type="submission" date="2020-10" db="EMBL/GenBank/DDBJ databases">
        <title>Phylogeny of dyella-like bacteria.</title>
        <authorList>
            <person name="Fu J."/>
        </authorList>
    </citation>
    <scope>NUCLEOTIDE SEQUENCE [LARGE SCALE GENOMIC DNA]</scope>
    <source>
        <strain evidence="2 3">THG-B117</strain>
    </source>
</reference>
<evidence type="ECO:0000313" key="2">
    <source>
        <dbReference type="EMBL" id="MBM7119652.1"/>
    </source>
</evidence>
<name>A0ABS2JMP3_9GAMM</name>
<keyword evidence="3" id="KW-1185">Reference proteome</keyword>
<dbReference type="RefSeq" id="WP_239535135.1">
    <property type="nucleotide sequence ID" value="NZ_JADIKC010000001.1"/>
</dbReference>